<reference evidence="1" key="1">
    <citation type="submission" date="2012-03" db="EMBL/GenBank/DDBJ databases">
        <title>First horizontally acquired island (HAI) in Pectobacterium atrosepticum type strain ICMP1526 encoding coronafacic acid (cfa) biosynthetic cluster.</title>
        <authorList>
            <person name="Panda P."/>
            <person name="Fiers M.W.E.J."/>
            <person name="Pitman A.R."/>
        </authorList>
    </citation>
    <scope>NUCLEOTIDE SEQUENCE</scope>
    <source>
        <strain evidence="1">ICMP1526</strain>
    </source>
</reference>
<accession>M4GWN8</accession>
<name>M4GWN8_PECAT</name>
<proteinExistence type="predicted"/>
<evidence type="ECO:0000313" key="1">
    <source>
        <dbReference type="EMBL" id="AFH56823.1"/>
    </source>
</evidence>
<gene>
    <name evidence="1" type="ORF">KCQ_12896</name>
</gene>
<protein>
    <submittedName>
        <fullName evidence="1">Uncharacterized protein</fullName>
    </submittedName>
</protein>
<dbReference type="EMBL" id="JQ771054">
    <property type="protein sequence ID" value="AFH56823.1"/>
    <property type="molecule type" value="Genomic_DNA"/>
</dbReference>
<organism evidence="1">
    <name type="scientific">Pectobacterium atrosepticum</name>
    <name type="common">Erwinia carotovora subsp. atroseptica</name>
    <dbReference type="NCBI Taxonomy" id="29471"/>
    <lineage>
        <taxon>Bacteria</taxon>
        <taxon>Pseudomonadati</taxon>
        <taxon>Pseudomonadota</taxon>
        <taxon>Gammaproteobacteria</taxon>
        <taxon>Enterobacterales</taxon>
        <taxon>Pectobacteriaceae</taxon>
        <taxon>Pectobacterium</taxon>
    </lineage>
</organism>
<sequence length="58" mass="6520">MKIKTAPEMDAVEEQQQFVRTPDQCYWFSGNRMPIRPCSTLGTSGSDCSRHGQKANAE</sequence>
<dbReference type="AlphaFoldDB" id="M4GWN8"/>